<comment type="caution">
    <text evidence="1">The sequence shown here is derived from an EMBL/GenBank/DDBJ whole genome shotgun (WGS) entry which is preliminary data.</text>
</comment>
<gene>
    <name evidence="1" type="ORF">A3F55_01660</name>
</gene>
<accession>A0A1F4XRM7</accession>
<sequence>MTLAAQYAKALYESNAPEGARLKNLRETLRRRGHEKLLQQIYTEYKRLVEEEKRLQEYKKITPEKEQTRILLELYQKLVHTPSL</sequence>
<dbReference type="Proteomes" id="UP000178091">
    <property type="component" value="Unassembled WGS sequence"/>
</dbReference>
<evidence type="ECO:0000313" key="2">
    <source>
        <dbReference type="Proteomes" id="UP000178091"/>
    </source>
</evidence>
<name>A0A1F4XRM7_9BACT</name>
<evidence type="ECO:0008006" key="3">
    <source>
        <dbReference type="Google" id="ProtNLM"/>
    </source>
</evidence>
<proteinExistence type="predicted"/>
<dbReference type="AlphaFoldDB" id="A0A1F4XRM7"/>
<dbReference type="EMBL" id="MEWW01000017">
    <property type="protein sequence ID" value="OGC84357.1"/>
    <property type="molecule type" value="Genomic_DNA"/>
</dbReference>
<evidence type="ECO:0000313" key="1">
    <source>
        <dbReference type="EMBL" id="OGC84357.1"/>
    </source>
</evidence>
<protein>
    <recommendedName>
        <fullName evidence="3">ATP synthase F(1) sector subunit delta</fullName>
    </recommendedName>
</protein>
<organism evidence="1 2">
    <name type="scientific">Candidatus Adlerbacteria bacterium RIFCSPHIGHO2_12_FULL_53_18</name>
    <dbReference type="NCBI Taxonomy" id="1797242"/>
    <lineage>
        <taxon>Bacteria</taxon>
        <taxon>Candidatus Adleribacteriota</taxon>
    </lineage>
</organism>
<reference evidence="1 2" key="1">
    <citation type="journal article" date="2016" name="Nat. Commun.">
        <title>Thousands of microbial genomes shed light on interconnected biogeochemical processes in an aquifer system.</title>
        <authorList>
            <person name="Anantharaman K."/>
            <person name="Brown C.T."/>
            <person name="Hug L.A."/>
            <person name="Sharon I."/>
            <person name="Castelle C.J."/>
            <person name="Probst A.J."/>
            <person name="Thomas B.C."/>
            <person name="Singh A."/>
            <person name="Wilkins M.J."/>
            <person name="Karaoz U."/>
            <person name="Brodie E.L."/>
            <person name="Williams K.H."/>
            <person name="Hubbard S.S."/>
            <person name="Banfield J.F."/>
        </authorList>
    </citation>
    <scope>NUCLEOTIDE SEQUENCE [LARGE SCALE GENOMIC DNA]</scope>
</reference>